<protein>
    <recommendedName>
        <fullName evidence="2">CBS domain-containing protein</fullName>
    </recommendedName>
</protein>
<evidence type="ECO:0000313" key="4">
    <source>
        <dbReference type="Proteomes" id="UP000053923"/>
    </source>
</evidence>
<feature type="domain" description="CBS" evidence="2">
    <location>
        <begin position="94"/>
        <end position="152"/>
    </location>
</feature>
<evidence type="ECO:0000259" key="2">
    <source>
        <dbReference type="PROSITE" id="PS51371"/>
    </source>
</evidence>
<dbReference type="SUPFAM" id="SSF54631">
    <property type="entry name" value="CBS-domain pair"/>
    <property type="match status" value="1"/>
</dbReference>
<dbReference type="Pfam" id="PF00571">
    <property type="entry name" value="CBS"/>
    <property type="match status" value="1"/>
</dbReference>
<name>A0A0X3VE37_9ACTN</name>
<proteinExistence type="predicted"/>
<dbReference type="EMBL" id="LLZG01000050">
    <property type="protein sequence ID" value="KUL42677.1"/>
    <property type="molecule type" value="Genomic_DNA"/>
</dbReference>
<dbReference type="Gene3D" id="3.10.580.10">
    <property type="entry name" value="CBS-domain"/>
    <property type="match status" value="1"/>
</dbReference>
<evidence type="ECO:0000313" key="3">
    <source>
        <dbReference type="EMBL" id="KUL42677.1"/>
    </source>
</evidence>
<organism evidence="3 4">
    <name type="scientific">Streptomyces regalis</name>
    <dbReference type="NCBI Taxonomy" id="68262"/>
    <lineage>
        <taxon>Bacteria</taxon>
        <taxon>Bacillati</taxon>
        <taxon>Actinomycetota</taxon>
        <taxon>Actinomycetes</taxon>
        <taxon>Kitasatosporales</taxon>
        <taxon>Streptomycetaceae</taxon>
        <taxon>Streptomyces</taxon>
    </lineage>
</organism>
<dbReference type="InterPro" id="IPR046342">
    <property type="entry name" value="CBS_dom_sf"/>
</dbReference>
<keyword evidence="1" id="KW-0129">CBS domain</keyword>
<dbReference type="CDD" id="cd17788">
    <property type="entry name" value="CBS_pair_bac"/>
    <property type="match status" value="1"/>
</dbReference>
<dbReference type="SMART" id="SM00116">
    <property type="entry name" value="CBS"/>
    <property type="match status" value="2"/>
</dbReference>
<evidence type="ECO:0000256" key="1">
    <source>
        <dbReference type="PROSITE-ProRule" id="PRU00703"/>
    </source>
</evidence>
<keyword evidence="4" id="KW-1185">Reference proteome</keyword>
<sequence>MSAHELAEPCPYVSTDDDATDAALLPAEQKLPALLVVDRDGRLYAAVAGSQLIGRLLPSYALADPLFASGSDDWDLHEAPERLTGLTVAELLPRHRVRPPTVGPDASVTHIAALMARTHSPLVAVVESAGDQARLVGAVMATRLMERLIGGT</sequence>
<dbReference type="RefSeq" id="WP_063806640.1">
    <property type="nucleotide sequence ID" value="NZ_LLZG01000050.1"/>
</dbReference>
<dbReference type="OrthoDB" id="3535009at2"/>
<dbReference type="AlphaFoldDB" id="A0A0X3VE37"/>
<dbReference type="PROSITE" id="PS51371">
    <property type="entry name" value="CBS"/>
    <property type="match status" value="1"/>
</dbReference>
<comment type="caution">
    <text evidence="3">The sequence shown here is derived from an EMBL/GenBank/DDBJ whole genome shotgun (WGS) entry which is preliminary data.</text>
</comment>
<dbReference type="InterPro" id="IPR000644">
    <property type="entry name" value="CBS_dom"/>
</dbReference>
<accession>A0A0X3VE37</accession>
<dbReference type="Proteomes" id="UP000053923">
    <property type="component" value="Unassembled WGS sequence"/>
</dbReference>
<gene>
    <name evidence="3" type="ORF">ADL12_09645</name>
</gene>
<reference evidence="4" key="1">
    <citation type="submission" date="2015-10" db="EMBL/GenBank/DDBJ databases">
        <authorList>
            <person name="Ju K.-S."/>
            <person name="Doroghazi J.R."/>
            <person name="Metcalf W.W."/>
        </authorList>
    </citation>
    <scope>NUCLEOTIDE SEQUENCE [LARGE SCALE GENOMIC DNA]</scope>
    <source>
        <strain evidence="4">NRRL 3151</strain>
    </source>
</reference>